<feature type="transmembrane region" description="Helical" evidence="11">
    <location>
        <begin position="394"/>
        <end position="413"/>
    </location>
</feature>
<evidence type="ECO:0000256" key="5">
    <source>
        <dbReference type="ARBA" id="ARBA00022692"/>
    </source>
</evidence>
<dbReference type="SMART" id="SM00228">
    <property type="entry name" value="PDZ"/>
    <property type="match status" value="1"/>
</dbReference>
<name>A0ABW5TGW7_9ENTE</name>
<evidence type="ECO:0000256" key="11">
    <source>
        <dbReference type="RuleBase" id="RU362031"/>
    </source>
</evidence>
<comment type="subcellular location">
    <subcellularLocation>
        <location evidence="2">Membrane</location>
        <topology evidence="2">Multi-pass membrane protein</topology>
    </subcellularLocation>
</comment>
<feature type="transmembrane region" description="Helical" evidence="11">
    <location>
        <begin position="344"/>
        <end position="365"/>
    </location>
</feature>
<feature type="transmembrane region" description="Helical" evidence="11">
    <location>
        <begin position="297"/>
        <end position="319"/>
    </location>
</feature>
<evidence type="ECO:0000256" key="7">
    <source>
        <dbReference type="ARBA" id="ARBA00022833"/>
    </source>
</evidence>
<dbReference type="SUPFAM" id="SSF50156">
    <property type="entry name" value="PDZ domain-like"/>
    <property type="match status" value="1"/>
</dbReference>
<protein>
    <recommendedName>
        <fullName evidence="11">Zinc metalloprotease</fullName>
        <ecNumber evidence="11">3.4.24.-</ecNumber>
    </recommendedName>
</protein>
<comment type="caution">
    <text evidence="13">The sequence shown here is derived from an EMBL/GenBank/DDBJ whole genome shotgun (WGS) entry which is preliminary data.</text>
</comment>
<proteinExistence type="inferred from homology"/>
<dbReference type="PANTHER" id="PTHR42837:SF2">
    <property type="entry name" value="MEMBRANE METALLOPROTEASE ARASP2, CHLOROPLASTIC-RELATED"/>
    <property type="match status" value="1"/>
</dbReference>
<evidence type="ECO:0000313" key="14">
    <source>
        <dbReference type="Proteomes" id="UP001597427"/>
    </source>
</evidence>
<feature type="transmembrane region" description="Helical" evidence="11">
    <location>
        <begin position="179"/>
        <end position="199"/>
    </location>
</feature>
<dbReference type="GO" id="GO:0008237">
    <property type="term" value="F:metallopeptidase activity"/>
    <property type="evidence" value="ECO:0007669"/>
    <property type="project" value="UniProtKB-KW"/>
</dbReference>
<dbReference type="InterPro" id="IPR036034">
    <property type="entry name" value="PDZ_sf"/>
</dbReference>
<evidence type="ECO:0000256" key="2">
    <source>
        <dbReference type="ARBA" id="ARBA00004141"/>
    </source>
</evidence>
<evidence type="ECO:0000259" key="12">
    <source>
        <dbReference type="SMART" id="SM00228"/>
    </source>
</evidence>
<dbReference type="RefSeq" id="WP_379979638.1">
    <property type="nucleotide sequence ID" value="NZ_JBHUMO010000013.1"/>
</dbReference>
<comment type="cofactor">
    <cofactor evidence="1 11">
        <name>Zn(2+)</name>
        <dbReference type="ChEBI" id="CHEBI:29105"/>
    </cofactor>
</comment>
<keyword evidence="6 11" id="KW-0378">Hydrolase</keyword>
<keyword evidence="5 11" id="KW-0812">Transmembrane</keyword>
<keyword evidence="7 11" id="KW-0862">Zinc</keyword>
<evidence type="ECO:0000256" key="4">
    <source>
        <dbReference type="ARBA" id="ARBA00022670"/>
    </source>
</evidence>
<dbReference type="Proteomes" id="UP001597427">
    <property type="component" value="Unassembled WGS sequence"/>
</dbReference>
<dbReference type="PANTHER" id="PTHR42837">
    <property type="entry name" value="REGULATOR OF SIGMA-E PROTEASE RSEP"/>
    <property type="match status" value="1"/>
</dbReference>
<keyword evidence="8 11" id="KW-1133">Transmembrane helix</keyword>
<keyword evidence="9 11" id="KW-0482">Metalloprotease</keyword>
<dbReference type="NCBIfam" id="TIGR00054">
    <property type="entry name" value="RIP metalloprotease RseP"/>
    <property type="match status" value="1"/>
</dbReference>
<keyword evidence="11" id="KW-0479">Metal-binding</keyword>
<evidence type="ECO:0000256" key="8">
    <source>
        <dbReference type="ARBA" id="ARBA00022989"/>
    </source>
</evidence>
<evidence type="ECO:0000256" key="9">
    <source>
        <dbReference type="ARBA" id="ARBA00023049"/>
    </source>
</evidence>
<dbReference type="CDD" id="cd23081">
    <property type="entry name" value="cpPDZ_EcRseP-like"/>
    <property type="match status" value="1"/>
</dbReference>
<gene>
    <name evidence="13" type="primary">rseP</name>
    <name evidence="13" type="ORF">ACFSR0_02655</name>
</gene>
<keyword evidence="4" id="KW-0645">Protease</keyword>
<dbReference type="InterPro" id="IPR001478">
    <property type="entry name" value="PDZ"/>
</dbReference>
<accession>A0ABW5TGW7</accession>
<sequence>MKALLVFLFIFSIVVVVHEFGHFYFAKRAGILVREFAIGMGPKIFSHQGKDGTTYTVRILPLGGYVRMAGFEEEEDLKPGMFLQLLVNSQNEVIKINKSKKIQLTNGIPVELTAQNLVDDLIIKGYVNGQESEEQVFKVSPVATIIEEDGTEIRIAPRDVQFQSAKLWQRMLTNFAGPMNNFILAVVLFFILILMQGGVQDIHSTKISSVSADSPAALAGLKAGDTIKKINNEQVTNWSELTETIQKNGANNLTVVYQRNQQSETVDITPKKKTVQGQTIYQIGVGVPMKTGIIDKFVGAFTMSINSFLQILVALGSLLRSFSLDKLGGPVAIYQISSQAANQGWTTIIGVMAMISMNLGIFNLLPIPALDGGKLVLNVIEGVRGKPLSQEKEGLITLIGFGFMMLLMILVTWNDIQRFFF</sequence>
<comment type="similarity">
    <text evidence="3 11">Belongs to the peptidase M50B family.</text>
</comment>
<keyword evidence="10 11" id="KW-0472">Membrane</keyword>
<dbReference type="InterPro" id="IPR008915">
    <property type="entry name" value="Peptidase_M50"/>
</dbReference>
<feature type="domain" description="PDZ" evidence="12">
    <location>
        <begin position="189"/>
        <end position="261"/>
    </location>
</feature>
<dbReference type="InterPro" id="IPR004387">
    <property type="entry name" value="Pept_M50_Zn"/>
</dbReference>
<evidence type="ECO:0000313" key="13">
    <source>
        <dbReference type="EMBL" id="MFD2728338.1"/>
    </source>
</evidence>
<reference evidence="14" key="1">
    <citation type="journal article" date="2019" name="Int. J. Syst. Evol. Microbiol.">
        <title>The Global Catalogue of Microorganisms (GCM) 10K type strain sequencing project: providing services to taxonomists for standard genome sequencing and annotation.</title>
        <authorList>
            <consortium name="The Broad Institute Genomics Platform"/>
            <consortium name="The Broad Institute Genome Sequencing Center for Infectious Disease"/>
            <person name="Wu L."/>
            <person name="Ma J."/>
        </authorList>
    </citation>
    <scope>NUCLEOTIDE SEQUENCE [LARGE SCALE GENOMIC DNA]</scope>
    <source>
        <strain evidence="14">TISTR 932</strain>
    </source>
</reference>
<organism evidence="13 14">
    <name type="scientific">Enterococcus camelliae</name>
    <dbReference type="NCBI Taxonomy" id="453959"/>
    <lineage>
        <taxon>Bacteria</taxon>
        <taxon>Bacillati</taxon>
        <taxon>Bacillota</taxon>
        <taxon>Bacilli</taxon>
        <taxon>Lactobacillales</taxon>
        <taxon>Enterococcaceae</taxon>
        <taxon>Enterococcus</taxon>
    </lineage>
</organism>
<dbReference type="CDD" id="cd06163">
    <property type="entry name" value="S2P-M50_PDZ_RseP-like"/>
    <property type="match status" value="1"/>
</dbReference>
<evidence type="ECO:0000256" key="6">
    <source>
        <dbReference type="ARBA" id="ARBA00022801"/>
    </source>
</evidence>
<dbReference type="Gene3D" id="2.30.42.10">
    <property type="match status" value="1"/>
</dbReference>
<evidence type="ECO:0000256" key="10">
    <source>
        <dbReference type="ARBA" id="ARBA00023136"/>
    </source>
</evidence>
<dbReference type="Pfam" id="PF17820">
    <property type="entry name" value="PDZ_6"/>
    <property type="match status" value="1"/>
</dbReference>
<dbReference type="Pfam" id="PF02163">
    <property type="entry name" value="Peptidase_M50"/>
    <property type="match status" value="1"/>
</dbReference>
<dbReference type="EC" id="3.4.24.-" evidence="11"/>
<dbReference type="InterPro" id="IPR041489">
    <property type="entry name" value="PDZ_6"/>
</dbReference>
<evidence type="ECO:0000256" key="3">
    <source>
        <dbReference type="ARBA" id="ARBA00007931"/>
    </source>
</evidence>
<dbReference type="EMBL" id="JBHUMO010000013">
    <property type="protein sequence ID" value="MFD2728338.1"/>
    <property type="molecule type" value="Genomic_DNA"/>
</dbReference>
<keyword evidence="14" id="KW-1185">Reference proteome</keyword>
<evidence type="ECO:0000256" key="1">
    <source>
        <dbReference type="ARBA" id="ARBA00001947"/>
    </source>
</evidence>